<reference evidence="2 3" key="1">
    <citation type="journal article" date="2019" name="Microbiol. Resour. Announc.">
        <title>Draft Genome Sequence of Comamonas testosteroni TA441, a Bacterium That Has a Cryptic Phenol Degradation Gene Cluster.</title>
        <authorList>
            <person name="Arai H."/>
            <person name="Ishii M."/>
        </authorList>
    </citation>
    <scope>NUCLEOTIDE SEQUENCE [LARGE SCALE GENOMIC DNA]</scope>
    <source>
        <strain evidence="2 3">TA441</strain>
    </source>
</reference>
<feature type="region of interest" description="Disordered" evidence="1">
    <location>
        <begin position="1"/>
        <end position="23"/>
    </location>
</feature>
<dbReference type="PANTHER" id="PTHR48228">
    <property type="entry name" value="SUCCINYL-COA--D-CITRAMALATE COA-TRANSFERASE"/>
    <property type="match status" value="1"/>
</dbReference>
<evidence type="ECO:0000313" key="3">
    <source>
        <dbReference type="Proteomes" id="UP000323105"/>
    </source>
</evidence>
<dbReference type="GO" id="GO:0003824">
    <property type="term" value="F:catalytic activity"/>
    <property type="evidence" value="ECO:0007669"/>
    <property type="project" value="InterPro"/>
</dbReference>
<dbReference type="Gene3D" id="3.40.50.10540">
    <property type="entry name" value="Crotonobetainyl-coa:carnitine coa-transferase, domain 1"/>
    <property type="match status" value="1"/>
</dbReference>
<dbReference type="PANTHER" id="PTHR48228:SF5">
    <property type="entry name" value="ALPHA-METHYLACYL-COA RACEMASE"/>
    <property type="match status" value="1"/>
</dbReference>
<dbReference type="EMBL" id="BKBW01000005">
    <property type="protein sequence ID" value="GEQ76095.1"/>
    <property type="molecule type" value="Genomic_DNA"/>
</dbReference>
<feature type="region of interest" description="Disordered" evidence="1">
    <location>
        <begin position="415"/>
        <end position="445"/>
    </location>
</feature>
<sequence length="470" mass="50407">MRALHGERLRDAEPHAAPGAADQRHFPIQPEHVLHSLVYGMPSVGLACAPDILQMDGVKTGGIHKIEKSETPQETDLSTENPSQGQNAGPLSGMRILEFAGIGPAPFAGMMLADMGAEVILIERSADHAAASRYPRMAQNRGKKSIALDLKSEAGRAAAWKLIESADALIEGFRPGVMERLGFSPEEVARRAPLLVFGRVTGWGQTGPLSQAAGHDINYVALTGVMSTSMRPGQAPVLPPTIVGDMAGGAMFLLFGLMCAMHEARQSGRGQVVDAAMIDGVTAMSGLIHQMRSAMGYWKDDPAQNHFLNTSPFYEAFECADGRYITLGAIEPQFYALQLQKLGLTDVDPGRQYQSADWPEIKARVAAIVRGKTQAQWCAELEGSDVCFAPVLSLAEAPSHPHNAQRQLFVDLEVEGSSQRQPAPAPRFSRTPARRPTPGSRIGQDTDAVLASLGYAQADIAALRESRACA</sequence>
<protein>
    <submittedName>
        <fullName evidence="2">Alpha-methylacyl-CoA racemase</fullName>
    </submittedName>
</protein>
<dbReference type="Proteomes" id="UP000323105">
    <property type="component" value="Unassembled WGS sequence"/>
</dbReference>
<dbReference type="InterPro" id="IPR050509">
    <property type="entry name" value="CoA-transferase_III"/>
</dbReference>
<name>A0A5A7MHE7_COMTE</name>
<accession>A0A5A7MHE7</accession>
<dbReference type="Pfam" id="PF02515">
    <property type="entry name" value="CoA_transf_3"/>
    <property type="match status" value="1"/>
</dbReference>
<dbReference type="SUPFAM" id="SSF89796">
    <property type="entry name" value="CoA-transferase family III (CaiB/BaiF)"/>
    <property type="match status" value="1"/>
</dbReference>
<evidence type="ECO:0000256" key="1">
    <source>
        <dbReference type="SAM" id="MobiDB-lite"/>
    </source>
</evidence>
<organism evidence="2 3">
    <name type="scientific">Comamonas testosteroni</name>
    <name type="common">Pseudomonas testosteroni</name>
    <dbReference type="NCBI Taxonomy" id="285"/>
    <lineage>
        <taxon>Bacteria</taxon>
        <taxon>Pseudomonadati</taxon>
        <taxon>Pseudomonadota</taxon>
        <taxon>Betaproteobacteria</taxon>
        <taxon>Burkholderiales</taxon>
        <taxon>Comamonadaceae</taxon>
        <taxon>Comamonas</taxon>
    </lineage>
</organism>
<proteinExistence type="predicted"/>
<dbReference type="InterPro" id="IPR003673">
    <property type="entry name" value="CoA-Trfase_fam_III"/>
</dbReference>
<dbReference type="InterPro" id="IPR023606">
    <property type="entry name" value="CoA-Trfase_III_dom_1_sf"/>
</dbReference>
<evidence type="ECO:0000313" key="2">
    <source>
        <dbReference type="EMBL" id="GEQ76095.1"/>
    </source>
</evidence>
<comment type="caution">
    <text evidence="2">The sequence shown here is derived from an EMBL/GenBank/DDBJ whole genome shotgun (WGS) entry which is preliminary data.</text>
</comment>
<dbReference type="InterPro" id="IPR044855">
    <property type="entry name" value="CoA-Trfase_III_dom3_sf"/>
</dbReference>
<feature type="compositionally biased region" description="Basic and acidic residues" evidence="1">
    <location>
        <begin position="1"/>
        <end position="14"/>
    </location>
</feature>
<feature type="region of interest" description="Disordered" evidence="1">
    <location>
        <begin position="69"/>
        <end position="90"/>
    </location>
</feature>
<dbReference type="Gene3D" id="3.30.1540.10">
    <property type="entry name" value="formyl-coa transferase, domain 3"/>
    <property type="match status" value="1"/>
</dbReference>
<dbReference type="AlphaFoldDB" id="A0A5A7MHE7"/>
<gene>
    <name evidence="2" type="ORF">CTTA_3100</name>
</gene>
<feature type="compositionally biased region" description="Polar residues" evidence="1">
    <location>
        <begin position="72"/>
        <end position="89"/>
    </location>
</feature>